<dbReference type="InterPro" id="IPR015109">
    <property type="entry name" value="Restrct_endonuc_II_EcoRII_C"/>
</dbReference>
<dbReference type="KEGG" id="osu:NT6N_05940"/>
<dbReference type="Pfam" id="PF09217">
    <property type="entry name" value="EcoRII-N"/>
    <property type="match status" value="1"/>
</dbReference>
<dbReference type="GO" id="GO:0009036">
    <property type="term" value="F:type II site-specific deoxyribonuclease activity"/>
    <property type="evidence" value="ECO:0007669"/>
    <property type="project" value="InterPro"/>
</dbReference>
<dbReference type="REBASE" id="843899">
    <property type="entry name" value="VbaNT6NORF5950P"/>
</dbReference>
<dbReference type="Pfam" id="PF09019">
    <property type="entry name" value="EcoRII-C"/>
    <property type="match status" value="1"/>
</dbReference>
<dbReference type="SUPFAM" id="SSF52980">
    <property type="entry name" value="Restriction endonuclease-like"/>
    <property type="match status" value="1"/>
</dbReference>
<feature type="domain" description="Restriction endonuclease type II EcoRII C-terminal" evidence="1">
    <location>
        <begin position="232"/>
        <end position="395"/>
    </location>
</feature>
<accession>A0AAT9FHP6</accession>
<protein>
    <submittedName>
        <fullName evidence="3">Type II restriction endonuclease</fullName>
    </submittedName>
</protein>
<dbReference type="Gene3D" id="2.40.330.10">
    <property type="entry name" value="DNA-binding pseudobarrel domain"/>
    <property type="match status" value="1"/>
</dbReference>
<dbReference type="InterPro" id="IPR038365">
    <property type="entry name" value="EcoRII_C_sf"/>
</dbReference>
<feature type="domain" description="Restriction endonuclease type II EcoRII N-terminal" evidence="2">
    <location>
        <begin position="19"/>
        <end position="167"/>
    </location>
</feature>
<evidence type="ECO:0000259" key="2">
    <source>
        <dbReference type="Pfam" id="PF09217"/>
    </source>
</evidence>
<dbReference type="EMBL" id="AP026866">
    <property type="protein sequence ID" value="BDS05554.1"/>
    <property type="molecule type" value="Genomic_DNA"/>
</dbReference>
<dbReference type="InterPro" id="IPR023372">
    <property type="entry name" value="Rest_endonuc_II_EcoRII_N"/>
</dbReference>
<keyword evidence="3" id="KW-0255">Endonuclease</keyword>
<keyword evidence="3" id="KW-0540">Nuclease</keyword>
<dbReference type="SUPFAM" id="SSF101936">
    <property type="entry name" value="DNA-binding pseudobarrel domain"/>
    <property type="match status" value="1"/>
</dbReference>
<reference evidence="3" key="1">
    <citation type="submission" date="2024-07" db="EMBL/GenBank/DDBJ databases">
        <title>Complete genome sequence of Verrucomicrobiaceae bacterium NT6N.</title>
        <authorList>
            <person name="Huang C."/>
            <person name="Takami H."/>
            <person name="Hamasaki K."/>
        </authorList>
    </citation>
    <scope>NUCLEOTIDE SEQUENCE</scope>
    <source>
        <strain evidence="3">NT6N</strain>
    </source>
</reference>
<evidence type="ECO:0000313" key="3">
    <source>
        <dbReference type="EMBL" id="BDS05554.1"/>
    </source>
</evidence>
<name>A0AAT9FHP6_9BACT</name>
<evidence type="ECO:0000259" key="1">
    <source>
        <dbReference type="Pfam" id="PF09019"/>
    </source>
</evidence>
<organism evidence="3">
    <name type="scientific">Oceaniferula spumae</name>
    <dbReference type="NCBI Taxonomy" id="2979115"/>
    <lineage>
        <taxon>Bacteria</taxon>
        <taxon>Pseudomonadati</taxon>
        <taxon>Verrucomicrobiota</taxon>
        <taxon>Verrucomicrobiia</taxon>
        <taxon>Verrucomicrobiales</taxon>
        <taxon>Verrucomicrobiaceae</taxon>
        <taxon>Oceaniferula</taxon>
    </lineage>
</organism>
<dbReference type="AlphaFoldDB" id="A0AAT9FHP6"/>
<dbReference type="GO" id="GO:0009307">
    <property type="term" value="P:DNA restriction-modification system"/>
    <property type="evidence" value="ECO:0007669"/>
    <property type="project" value="InterPro"/>
</dbReference>
<keyword evidence="3" id="KW-0378">Hydrolase</keyword>
<proteinExistence type="predicted"/>
<dbReference type="Gene3D" id="3.40.91.80">
    <property type="match status" value="1"/>
</dbReference>
<sequence length="405" mass="47259">MHELKGKSFTEYLEILNTEGYKWIAKRLSGNDTGLTGGHQAGVYFPRMFFEKFIPEVNTTECHNPRVNFPCYMPQCDIKTDLRAIYYNSKHFPEKGLKKKYDEFRLTGWGGAEAPAQNSENTGCILIFAVKKREAGYQAVALVAESKEEDKFFEEWLGEPVDPGSFYDSDRHLTFNHSSEDQHAEIPREWLDEFPTGRKIYEHIVELLPHAERSGSLDRLLLQRRAKEFELFEIIEKFHVQPHLKEGFETLDKFLSLALSVANRRKSRSGMSLELNLESIFKEERLIFETQAMTETRKKPDFLFPSASAYHDPEFERSKLKMLAAKTCCKDRWRQVLSEANKIEIKHLFTLQEGVSTNQLTEMDRGGLQLVVPEPNRKSFPRDWRRKILTLEEFISTVRQQQLFL</sequence>
<dbReference type="GO" id="GO:0003677">
    <property type="term" value="F:DNA binding"/>
    <property type="evidence" value="ECO:0007669"/>
    <property type="project" value="InterPro"/>
</dbReference>
<gene>
    <name evidence="3" type="ORF">NT6N_05940</name>
</gene>
<dbReference type="InterPro" id="IPR011335">
    <property type="entry name" value="Restrct_endonuc-II-like"/>
</dbReference>
<dbReference type="InterPro" id="IPR015300">
    <property type="entry name" value="DNA-bd_pseudobarrel_sf"/>
</dbReference>